<feature type="short sequence motif" description="Histidine triad motif" evidence="2 3">
    <location>
        <begin position="97"/>
        <end position="101"/>
    </location>
</feature>
<evidence type="ECO:0000256" key="1">
    <source>
        <dbReference type="PIRSR" id="PIRSR601310-1"/>
    </source>
</evidence>
<dbReference type="InterPro" id="IPR039384">
    <property type="entry name" value="HINT"/>
</dbReference>
<dbReference type="GO" id="GO:0003824">
    <property type="term" value="F:catalytic activity"/>
    <property type="evidence" value="ECO:0007669"/>
    <property type="project" value="InterPro"/>
</dbReference>
<evidence type="ECO:0000256" key="2">
    <source>
        <dbReference type="PIRSR" id="PIRSR601310-3"/>
    </source>
</evidence>
<gene>
    <name evidence="5" type="ORF">A3H02_00435</name>
</gene>
<reference evidence="5 6" key="1">
    <citation type="journal article" date="2016" name="Nat. Commun.">
        <title>Thousands of microbial genomes shed light on interconnected biogeochemical processes in an aquifer system.</title>
        <authorList>
            <person name="Anantharaman K."/>
            <person name="Brown C.T."/>
            <person name="Hug L.A."/>
            <person name="Sharon I."/>
            <person name="Castelle C.J."/>
            <person name="Probst A.J."/>
            <person name="Thomas B.C."/>
            <person name="Singh A."/>
            <person name="Wilkins M.J."/>
            <person name="Karaoz U."/>
            <person name="Brodie E.L."/>
            <person name="Williams K.H."/>
            <person name="Hubbard S.S."/>
            <person name="Banfield J.F."/>
        </authorList>
    </citation>
    <scope>NUCLEOTIDE SEQUENCE [LARGE SCALE GENOMIC DNA]</scope>
</reference>
<evidence type="ECO:0000259" key="4">
    <source>
        <dbReference type="PROSITE" id="PS51084"/>
    </source>
</evidence>
<dbReference type="PANTHER" id="PTHR46648:SF1">
    <property type="entry name" value="ADENOSINE 5'-MONOPHOSPHORAMIDASE HNT1"/>
    <property type="match status" value="1"/>
</dbReference>
<dbReference type="InterPro" id="IPR036265">
    <property type="entry name" value="HIT-like_sf"/>
</dbReference>
<dbReference type="STRING" id="1801726.A3H02_00435"/>
<dbReference type="Proteomes" id="UP000176787">
    <property type="component" value="Unassembled WGS sequence"/>
</dbReference>
<organism evidence="5 6">
    <name type="scientific">Candidatus Niyogibacteria bacterium RIFCSPLOWO2_12_FULL_41_13</name>
    <dbReference type="NCBI Taxonomy" id="1801726"/>
    <lineage>
        <taxon>Bacteria</taxon>
        <taxon>Candidatus Niyogiibacteriota</taxon>
    </lineage>
</organism>
<dbReference type="PRINTS" id="PR00332">
    <property type="entry name" value="HISTRIAD"/>
</dbReference>
<dbReference type="InterPro" id="IPR019808">
    <property type="entry name" value="Histidine_triad_CS"/>
</dbReference>
<dbReference type="AlphaFoldDB" id="A0A1G2F2X4"/>
<proteinExistence type="predicted"/>
<evidence type="ECO:0000313" key="5">
    <source>
        <dbReference type="EMBL" id="OGZ31938.1"/>
    </source>
</evidence>
<accession>A0A1G2F2X4</accession>
<dbReference type="InterPro" id="IPR001310">
    <property type="entry name" value="Histidine_triad_HIT"/>
</dbReference>
<comment type="caution">
    <text evidence="5">The sequence shown here is derived from an EMBL/GenBank/DDBJ whole genome shotgun (WGS) entry which is preliminary data.</text>
</comment>
<dbReference type="GO" id="GO:0009117">
    <property type="term" value="P:nucleotide metabolic process"/>
    <property type="evidence" value="ECO:0007669"/>
    <property type="project" value="TreeGrafter"/>
</dbReference>
<dbReference type="PROSITE" id="PS00892">
    <property type="entry name" value="HIT_1"/>
    <property type="match status" value="1"/>
</dbReference>
<evidence type="ECO:0000256" key="3">
    <source>
        <dbReference type="PROSITE-ProRule" id="PRU00464"/>
    </source>
</evidence>
<dbReference type="Pfam" id="PF01230">
    <property type="entry name" value="HIT"/>
    <property type="match status" value="1"/>
</dbReference>
<dbReference type="PROSITE" id="PS51084">
    <property type="entry name" value="HIT_2"/>
    <property type="match status" value="1"/>
</dbReference>
<sequence>MDECIFCKIVNKQIKAEIIYEDAHTLAFLDIMPRATGHVVVIPKTHIANLTEFPDEEIGAFFNAVKKTVKMVENGLAPDGFTLGVNHNEAAGQVIPHLHFHIIPRWRGDGGKGIQGIVNNPPQESLEQIAKKILKN</sequence>
<dbReference type="CDD" id="cd01277">
    <property type="entry name" value="HINT_subgroup"/>
    <property type="match status" value="1"/>
</dbReference>
<dbReference type="Gene3D" id="3.30.428.10">
    <property type="entry name" value="HIT-like"/>
    <property type="match status" value="1"/>
</dbReference>
<name>A0A1G2F2X4_9BACT</name>
<evidence type="ECO:0000313" key="6">
    <source>
        <dbReference type="Proteomes" id="UP000176787"/>
    </source>
</evidence>
<dbReference type="InterPro" id="IPR011146">
    <property type="entry name" value="HIT-like"/>
</dbReference>
<dbReference type="EMBL" id="MHMS01000018">
    <property type="protein sequence ID" value="OGZ31938.1"/>
    <property type="molecule type" value="Genomic_DNA"/>
</dbReference>
<dbReference type="SUPFAM" id="SSF54197">
    <property type="entry name" value="HIT-like"/>
    <property type="match status" value="1"/>
</dbReference>
<protein>
    <recommendedName>
        <fullName evidence="4">HIT domain-containing protein</fullName>
    </recommendedName>
</protein>
<feature type="active site" description="Tele-AMP-histidine intermediate" evidence="1">
    <location>
        <position position="99"/>
    </location>
</feature>
<feature type="domain" description="HIT" evidence="4">
    <location>
        <begin position="5"/>
        <end position="112"/>
    </location>
</feature>
<dbReference type="PANTHER" id="PTHR46648">
    <property type="entry name" value="HIT FAMILY PROTEIN 1"/>
    <property type="match status" value="1"/>
</dbReference>